<feature type="region of interest" description="Disordered" evidence="1">
    <location>
        <begin position="116"/>
        <end position="149"/>
    </location>
</feature>
<feature type="transmembrane region" description="Helical" evidence="2">
    <location>
        <begin position="7"/>
        <end position="27"/>
    </location>
</feature>
<gene>
    <name evidence="3" type="ordered locus">Tcur_2728</name>
</gene>
<reference evidence="3 4" key="1">
    <citation type="journal article" date="2011" name="Stand. Genomic Sci.">
        <title>Complete genome sequence of Thermomonospora curvata type strain (B9).</title>
        <authorList>
            <person name="Chertkov O."/>
            <person name="Sikorski J."/>
            <person name="Nolan M."/>
            <person name="Lapidus A."/>
            <person name="Lucas S."/>
            <person name="Del Rio T.G."/>
            <person name="Tice H."/>
            <person name="Cheng J.F."/>
            <person name="Goodwin L."/>
            <person name="Pitluck S."/>
            <person name="Liolios K."/>
            <person name="Ivanova N."/>
            <person name="Mavromatis K."/>
            <person name="Mikhailova N."/>
            <person name="Ovchinnikova G."/>
            <person name="Pati A."/>
            <person name="Chen A."/>
            <person name="Palaniappan K."/>
            <person name="Djao O.D."/>
            <person name="Land M."/>
            <person name="Hauser L."/>
            <person name="Chang Y.J."/>
            <person name="Jeffries C.D."/>
            <person name="Brettin T."/>
            <person name="Han C."/>
            <person name="Detter J.C."/>
            <person name="Rohde M."/>
            <person name="Goker M."/>
            <person name="Woyke T."/>
            <person name="Bristow J."/>
            <person name="Eisen J.A."/>
            <person name="Markowitz V."/>
            <person name="Hugenholtz P."/>
            <person name="Klenk H.P."/>
            <person name="Kyrpides N.C."/>
        </authorList>
    </citation>
    <scope>NUCLEOTIDE SEQUENCE [LARGE SCALE GENOMIC DNA]</scope>
    <source>
        <strain evidence="4">ATCC 19995 / DSM 43183 / JCM 3096 / KCTC 9072 / NBRC 15933 / NCIMB 10081 / Henssen B9</strain>
    </source>
</reference>
<dbReference type="HOGENOM" id="CLU_1748787_0_0_11"/>
<dbReference type="RefSeq" id="WP_012853062.1">
    <property type="nucleotide sequence ID" value="NC_013510.1"/>
</dbReference>
<evidence type="ECO:0000313" key="4">
    <source>
        <dbReference type="Proteomes" id="UP000001918"/>
    </source>
</evidence>
<dbReference type="Proteomes" id="UP000001918">
    <property type="component" value="Chromosome"/>
</dbReference>
<proteinExistence type="predicted"/>
<dbReference type="AlphaFoldDB" id="D1A5Y3"/>
<dbReference type="KEGG" id="tcu:Tcur_2728"/>
<accession>D1A5Y3</accession>
<keyword evidence="4" id="KW-1185">Reference proteome</keyword>
<evidence type="ECO:0000313" key="3">
    <source>
        <dbReference type="EMBL" id="ACY98278.1"/>
    </source>
</evidence>
<evidence type="ECO:0000256" key="2">
    <source>
        <dbReference type="SAM" id="Phobius"/>
    </source>
</evidence>
<keyword evidence="2" id="KW-0472">Membrane</keyword>
<feature type="transmembrane region" description="Helical" evidence="2">
    <location>
        <begin position="33"/>
        <end position="54"/>
    </location>
</feature>
<sequence length="149" mass="15274">MGRRGVAWAGVLGTLVAAVAMLLYWRVRGLEEAGWLAGVLGTLAGMAALALTLLDRVRPRPAPAPSGEPEPASAPGRQSVHGGGDTINTIRGVVSAGPLIMGRDIIVADRSYCRQGSPSISTEGPQGGTGQMIGSEPSSYEGNGVLREL</sequence>
<organism evidence="3 4">
    <name type="scientific">Thermomonospora curvata (strain ATCC 19995 / DSM 43183 / JCM 3096 / KCTC 9072 / NBRC 15933 / NCIMB 10081 / Henssen B9)</name>
    <dbReference type="NCBI Taxonomy" id="471852"/>
    <lineage>
        <taxon>Bacteria</taxon>
        <taxon>Bacillati</taxon>
        <taxon>Actinomycetota</taxon>
        <taxon>Actinomycetes</taxon>
        <taxon>Streptosporangiales</taxon>
        <taxon>Thermomonosporaceae</taxon>
        <taxon>Thermomonospora</taxon>
    </lineage>
</organism>
<keyword evidence="2" id="KW-1133">Transmembrane helix</keyword>
<evidence type="ECO:0000256" key="1">
    <source>
        <dbReference type="SAM" id="MobiDB-lite"/>
    </source>
</evidence>
<keyword evidence="2" id="KW-0812">Transmembrane</keyword>
<name>D1A5Y3_THECD</name>
<protein>
    <submittedName>
        <fullName evidence="3">Uncharacterized protein</fullName>
    </submittedName>
</protein>
<dbReference type="EMBL" id="CP001738">
    <property type="protein sequence ID" value="ACY98278.1"/>
    <property type="molecule type" value="Genomic_DNA"/>
</dbReference>
<feature type="region of interest" description="Disordered" evidence="1">
    <location>
        <begin position="58"/>
        <end position="89"/>
    </location>
</feature>